<proteinExistence type="predicted"/>
<keyword evidence="9" id="KW-1185">Reference proteome</keyword>
<evidence type="ECO:0000313" key="8">
    <source>
        <dbReference type="EMBL" id="SDT02191.1"/>
    </source>
</evidence>
<feature type="region of interest" description="Disordered" evidence="6">
    <location>
        <begin position="371"/>
        <end position="391"/>
    </location>
</feature>
<dbReference type="InterPro" id="IPR003439">
    <property type="entry name" value="ABC_transporter-like_ATP-bd"/>
</dbReference>
<evidence type="ECO:0000256" key="6">
    <source>
        <dbReference type="SAM" id="MobiDB-lite"/>
    </source>
</evidence>
<evidence type="ECO:0000256" key="5">
    <source>
        <dbReference type="ARBA" id="ARBA00023251"/>
    </source>
</evidence>
<comment type="subcellular location">
    <subcellularLocation>
        <location evidence="1">Cell membrane</location>
        <topology evidence="1">Peripheral membrane protein</topology>
    </subcellularLocation>
</comment>
<dbReference type="InterPro" id="IPR027417">
    <property type="entry name" value="P-loop_NTPase"/>
</dbReference>
<dbReference type="AlphaFoldDB" id="A0A1H1WZF7"/>
<keyword evidence="4 8" id="KW-0067">ATP-binding</keyword>
<dbReference type="InterPro" id="IPR050763">
    <property type="entry name" value="ABC_transporter_ATP-binding"/>
</dbReference>
<dbReference type="GO" id="GO:0016887">
    <property type="term" value="F:ATP hydrolysis activity"/>
    <property type="evidence" value="ECO:0007669"/>
    <property type="project" value="InterPro"/>
</dbReference>
<dbReference type="GO" id="GO:0005886">
    <property type="term" value="C:plasma membrane"/>
    <property type="evidence" value="ECO:0007669"/>
    <property type="project" value="UniProtKB-SubCell"/>
</dbReference>
<dbReference type="PROSITE" id="PS50893">
    <property type="entry name" value="ABC_TRANSPORTER_2"/>
    <property type="match status" value="1"/>
</dbReference>
<dbReference type="SMART" id="SM00382">
    <property type="entry name" value="AAA"/>
    <property type="match status" value="1"/>
</dbReference>
<keyword evidence="3" id="KW-0547">Nucleotide-binding</keyword>
<name>A0A1H1WZF7_9ACTN</name>
<evidence type="ECO:0000259" key="7">
    <source>
        <dbReference type="PROSITE" id="PS50893"/>
    </source>
</evidence>
<dbReference type="InterPro" id="IPR003593">
    <property type="entry name" value="AAA+_ATPase"/>
</dbReference>
<evidence type="ECO:0000256" key="2">
    <source>
        <dbReference type="ARBA" id="ARBA00022448"/>
    </source>
</evidence>
<dbReference type="Gene3D" id="3.40.50.300">
    <property type="entry name" value="P-loop containing nucleotide triphosphate hydrolases"/>
    <property type="match status" value="1"/>
</dbReference>
<accession>A0A1H1WZF7</accession>
<dbReference type="GO" id="GO:0005524">
    <property type="term" value="F:ATP binding"/>
    <property type="evidence" value="ECO:0007669"/>
    <property type="project" value="UniProtKB-KW"/>
</dbReference>
<gene>
    <name evidence="8" type="ORF">SAMN04489812_3862</name>
</gene>
<dbReference type="Pfam" id="PF00005">
    <property type="entry name" value="ABC_tran"/>
    <property type="match status" value="1"/>
</dbReference>
<organism evidence="8 9">
    <name type="scientific">Microlunatus soli</name>
    <dbReference type="NCBI Taxonomy" id="630515"/>
    <lineage>
        <taxon>Bacteria</taxon>
        <taxon>Bacillati</taxon>
        <taxon>Actinomycetota</taxon>
        <taxon>Actinomycetes</taxon>
        <taxon>Propionibacteriales</taxon>
        <taxon>Propionibacteriaceae</taxon>
        <taxon>Microlunatus</taxon>
    </lineage>
</organism>
<dbReference type="PANTHER" id="PTHR42711">
    <property type="entry name" value="ABC TRANSPORTER ATP-BINDING PROTEIN"/>
    <property type="match status" value="1"/>
</dbReference>
<evidence type="ECO:0000256" key="3">
    <source>
        <dbReference type="ARBA" id="ARBA00022741"/>
    </source>
</evidence>
<protein>
    <submittedName>
        <fullName evidence="8">ABC-2 type transport system ATP-binding protein</fullName>
    </submittedName>
</protein>
<keyword evidence="5" id="KW-0046">Antibiotic resistance</keyword>
<dbReference type="STRING" id="630515.SAMN04489812_3862"/>
<keyword evidence="2" id="KW-0813">Transport</keyword>
<dbReference type="EMBL" id="LT629772">
    <property type="protein sequence ID" value="SDT02191.1"/>
    <property type="molecule type" value="Genomic_DNA"/>
</dbReference>
<dbReference type="GO" id="GO:0046677">
    <property type="term" value="P:response to antibiotic"/>
    <property type="evidence" value="ECO:0007669"/>
    <property type="project" value="UniProtKB-KW"/>
</dbReference>
<evidence type="ECO:0000313" key="9">
    <source>
        <dbReference type="Proteomes" id="UP000199103"/>
    </source>
</evidence>
<evidence type="ECO:0000256" key="1">
    <source>
        <dbReference type="ARBA" id="ARBA00004202"/>
    </source>
</evidence>
<dbReference type="Proteomes" id="UP000199103">
    <property type="component" value="Chromosome I"/>
</dbReference>
<dbReference type="SUPFAM" id="SSF52540">
    <property type="entry name" value="P-loop containing nucleoside triphosphate hydrolases"/>
    <property type="match status" value="1"/>
</dbReference>
<evidence type="ECO:0000256" key="4">
    <source>
        <dbReference type="ARBA" id="ARBA00022840"/>
    </source>
</evidence>
<dbReference type="PANTHER" id="PTHR42711:SF1">
    <property type="entry name" value="ABC-TRANSPORT PROTEIN, ATP-BINDING COMPONENT"/>
    <property type="match status" value="1"/>
</dbReference>
<feature type="domain" description="ABC transporter" evidence="7">
    <location>
        <begin position="58"/>
        <end position="295"/>
    </location>
</feature>
<sequence>MVARIAGHAPDGYGSADHLCRRKNPPGSCHQPLVSCCMSGIVSVQGLVKRFRRPLKAPRLAGAVRHLVRPRHETVTAVDGVDLSIEEGESVAYVGPNGAGKSTTIKLLTGILVPTAGSIDVCGIRPHVDRQANARNISVVFGQRTQLWWDIPVIESLRLLGDIYTVPAADYRRTMDELVDVLDLAPLLGVPARQLSLGQRMRCDLGAALIHSPRVLFLDEPTIGLDVAVKARLREFVGRMQTGRGLTVLLTSHDLGDIEELCPRMIMIDKGTIVYDGRFDEVTRRFGWEQTVVVTLAEDVADAEQRARSALARVETEIVSSDSRLDVSFDSRMINSGEVIKELAVALPVVDLALERTSAESIVRRLYEGDLTFQPDPSSRPDQPDRAGPAQ</sequence>
<reference evidence="8 9" key="1">
    <citation type="submission" date="2016-10" db="EMBL/GenBank/DDBJ databases">
        <authorList>
            <person name="de Groot N.N."/>
        </authorList>
    </citation>
    <scope>NUCLEOTIDE SEQUENCE [LARGE SCALE GENOMIC DNA]</scope>
    <source>
        <strain evidence="8 9">DSM 21800</strain>
    </source>
</reference>